<protein>
    <recommendedName>
        <fullName evidence="3">RING-type domain-containing protein</fullName>
    </recommendedName>
</protein>
<dbReference type="GO" id="GO:0008270">
    <property type="term" value="F:zinc ion binding"/>
    <property type="evidence" value="ECO:0007669"/>
    <property type="project" value="UniProtKB-KW"/>
</dbReference>
<dbReference type="PROSITE" id="PS50089">
    <property type="entry name" value="ZF_RING_2"/>
    <property type="match status" value="1"/>
</dbReference>
<keyword evidence="1" id="KW-0862">Zinc</keyword>
<feature type="region of interest" description="Disordered" evidence="2">
    <location>
        <begin position="286"/>
        <end position="388"/>
    </location>
</feature>
<dbReference type="InterPro" id="IPR001841">
    <property type="entry name" value="Znf_RING"/>
</dbReference>
<feature type="compositionally biased region" description="Low complexity" evidence="2">
    <location>
        <begin position="376"/>
        <end position="387"/>
    </location>
</feature>
<feature type="compositionally biased region" description="Low complexity" evidence="2">
    <location>
        <begin position="1"/>
        <end position="16"/>
    </location>
</feature>
<evidence type="ECO:0000313" key="4">
    <source>
        <dbReference type="EMBL" id="KAK0514890.1"/>
    </source>
</evidence>
<keyword evidence="1" id="KW-0479">Metal-binding</keyword>
<feature type="domain" description="RING-type" evidence="3">
    <location>
        <begin position="402"/>
        <end position="448"/>
    </location>
</feature>
<keyword evidence="1" id="KW-0863">Zinc-finger</keyword>
<evidence type="ECO:0000256" key="1">
    <source>
        <dbReference type="PROSITE-ProRule" id="PRU00175"/>
    </source>
</evidence>
<sequence>MPPKSSFTSSFSATDSNNEVVCPLKNQDGSNCRKRCLGEKRYRSMQEHIRRAHAEHYIPKLPATEESFQLMINTPPSERPQPPPPQPPQPPQPTQAFGNSVYGHDRDVYTGNHSSPAPARSLEDQYPAAATAAVALAQLHSHRPESEWESEADYASENDGRQRRMHSSIELPPIQNHIHQQQTIPPFHSPRPRDLLPSMMARSPPGRSSTLPPLQRKESVKRDKANRPRKSSITQNSRRPKHEKKTSKDFARRLSIEGRKAFSAEPPGAREAAVAGRRWHDLVEAAASATEADSDRDLTPIPQSPPSSIKRASLPPFSSVSHNQSYKASPLGNALTPPPHHALSGPVPFPSIETSHDSMYSSHSTQSSGQNFHIPSSGLSNSSDTTSPTFHTSGFQPVRIYCALCKRLSVLGESYACTECISGFCSDCVYRLSSEQHVGRQRPCPRCQALGTRYKPFQLDLQR</sequence>
<feature type="region of interest" description="Disordered" evidence="2">
    <location>
        <begin position="73"/>
        <end position="120"/>
    </location>
</feature>
<feature type="region of interest" description="Disordered" evidence="2">
    <location>
        <begin position="183"/>
        <end position="251"/>
    </location>
</feature>
<feature type="compositionally biased region" description="Basic and acidic residues" evidence="2">
    <location>
        <begin position="215"/>
        <end position="226"/>
    </location>
</feature>
<dbReference type="Pfam" id="PF25080">
    <property type="entry name" value="zf_RING-like"/>
    <property type="match status" value="1"/>
</dbReference>
<feature type="compositionally biased region" description="Pro residues" evidence="2">
    <location>
        <begin position="77"/>
        <end position="93"/>
    </location>
</feature>
<feature type="region of interest" description="Disordered" evidence="2">
    <location>
        <begin position="140"/>
        <end position="164"/>
    </location>
</feature>
<dbReference type="EMBL" id="JAFEKC020000004">
    <property type="protein sequence ID" value="KAK0514890.1"/>
    <property type="molecule type" value="Genomic_DNA"/>
</dbReference>
<keyword evidence="5" id="KW-1185">Reference proteome</keyword>
<evidence type="ECO:0000313" key="5">
    <source>
        <dbReference type="Proteomes" id="UP001166286"/>
    </source>
</evidence>
<name>A0AA39V9A4_9LECA</name>
<dbReference type="Proteomes" id="UP001166286">
    <property type="component" value="Unassembled WGS sequence"/>
</dbReference>
<feature type="region of interest" description="Disordered" evidence="2">
    <location>
        <begin position="1"/>
        <end position="30"/>
    </location>
</feature>
<dbReference type="AlphaFoldDB" id="A0AA39V9A4"/>
<reference evidence="4" key="1">
    <citation type="submission" date="2023-03" db="EMBL/GenBank/DDBJ databases">
        <title>Complete genome of Cladonia borealis.</title>
        <authorList>
            <person name="Park H."/>
        </authorList>
    </citation>
    <scope>NUCLEOTIDE SEQUENCE</scope>
    <source>
        <strain evidence="4">ANT050790</strain>
    </source>
</reference>
<evidence type="ECO:0000259" key="3">
    <source>
        <dbReference type="PROSITE" id="PS50089"/>
    </source>
</evidence>
<gene>
    <name evidence="4" type="ORF">JMJ35_002269</name>
</gene>
<evidence type="ECO:0000256" key="2">
    <source>
        <dbReference type="SAM" id="MobiDB-lite"/>
    </source>
</evidence>
<organism evidence="4 5">
    <name type="scientific">Cladonia borealis</name>
    <dbReference type="NCBI Taxonomy" id="184061"/>
    <lineage>
        <taxon>Eukaryota</taxon>
        <taxon>Fungi</taxon>
        <taxon>Dikarya</taxon>
        <taxon>Ascomycota</taxon>
        <taxon>Pezizomycotina</taxon>
        <taxon>Lecanoromycetes</taxon>
        <taxon>OSLEUM clade</taxon>
        <taxon>Lecanoromycetidae</taxon>
        <taxon>Lecanorales</taxon>
        <taxon>Lecanorineae</taxon>
        <taxon>Cladoniaceae</taxon>
        <taxon>Cladonia</taxon>
    </lineage>
</organism>
<feature type="compositionally biased region" description="Polar residues" evidence="2">
    <location>
        <begin position="357"/>
        <end position="374"/>
    </location>
</feature>
<comment type="caution">
    <text evidence="4">The sequence shown here is derived from an EMBL/GenBank/DDBJ whole genome shotgun (WGS) entry which is preliminary data.</text>
</comment>
<dbReference type="InterPro" id="IPR056929">
    <property type="entry name" value="Znf_RING-like"/>
</dbReference>
<feature type="compositionally biased region" description="Acidic residues" evidence="2">
    <location>
        <begin position="147"/>
        <end position="156"/>
    </location>
</feature>
<proteinExistence type="predicted"/>
<feature type="compositionally biased region" description="Polar residues" evidence="2">
    <location>
        <begin position="316"/>
        <end position="327"/>
    </location>
</feature>
<feature type="region of interest" description="Disordered" evidence="2">
    <location>
        <begin position="257"/>
        <end position="276"/>
    </location>
</feature>
<accession>A0AA39V9A4</accession>